<evidence type="ECO:0000313" key="3">
    <source>
        <dbReference type="RefSeq" id="XP_024937510.1"/>
    </source>
</evidence>
<reference evidence="3 4" key="1">
    <citation type="submission" date="2025-04" db="UniProtKB">
        <authorList>
            <consortium name="RefSeq"/>
        </authorList>
    </citation>
    <scope>IDENTIFICATION</scope>
</reference>
<feature type="compositionally biased region" description="Polar residues" evidence="1">
    <location>
        <begin position="505"/>
        <end position="514"/>
    </location>
</feature>
<name>A0AAJ7RAW3_CEPCN</name>
<keyword evidence="2" id="KW-1185">Reference proteome</keyword>
<feature type="compositionally biased region" description="Polar residues" evidence="1">
    <location>
        <begin position="111"/>
        <end position="120"/>
    </location>
</feature>
<dbReference type="Proteomes" id="UP000694920">
    <property type="component" value="Unplaced"/>
</dbReference>
<protein>
    <submittedName>
        <fullName evidence="3 4">Uncharacterized protein LOC107264452</fullName>
    </submittedName>
</protein>
<dbReference type="RefSeq" id="XP_024937511.1">
    <property type="nucleotide sequence ID" value="XM_025081743.1"/>
</dbReference>
<evidence type="ECO:0000313" key="2">
    <source>
        <dbReference type="Proteomes" id="UP000694920"/>
    </source>
</evidence>
<sequence length="686" mass="76725">MHTENDLEGKAEGDPETSVTSATNRSSILEEDLALSSSTICNSDKSPTEGMAARLAAREANRIIYVNEDAMDCNYGETTGMSRVVEEPCSPELFNSDTEESPKETETTETGRTLNDEMSTSVIQPTQAEVLAKSDYCLLARINKHLSGVPPPPKHTICQKDCNDFLNYIKQNRSFFWTYTPLADKNTHVVYAPINKSPEESRVNHIETIYQRQAKSTSRNLSTAFDACDISTEPVITTKESCIQDGTDVSSISTPVDSGETIVKSKSLVKDSFGLDDLGGSDCGVSSSSTISTLIRTEPEIPENEVKKATSCNILDERSLLLYNTVNEQDVVNLSWDEAFHHKYHGIHYNRSKSVEEFETLTAKLCERYVGAETQSTCNIWFTKQAPGSARKRLLGKRNIGQSPGKRLSHLARRRRTFSSANLQGMMHADKKQLVLNVKRSTLRKGKSPRGKSPRGKSPRGSVKNRAASRRVSTDGPSPRRSKLETSKRALFQSPSTDRAGPSRLCTTSNSNPQKIKRALFPTPKKKEEENTDVFKRLTFEETRKRKNEDDLEGPRLKWAKSLSFDCPHDIENESITFLDNERHSTGSIRTKSDSASRQAICELSDAHKKKLLWAVAQALKSKGIDMRHPRFKQYASTLARTVKKFMPDLENRNIPRKPGSTSDRMLKLAKHHVLLVMENSKVADN</sequence>
<dbReference type="CTD" id="37723"/>
<evidence type="ECO:0000256" key="1">
    <source>
        <dbReference type="SAM" id="MobiDB-lite"/>
    </source>
</evidence>
<feature type="region of interest" description="Disordered" evidence="1">
    <location>
        <begin position="1"/>
        <end position="28"/>
    </location>
</feature>
<feature type="compositionally biased region" description="Basic and acidic residues" evidence="1">
    <location>
        <begin position="1"/>
        <end position="13"/>
    </location>
</feature>
<feature type="region of interest" description="Disordered" evidence="1">
    <location>
        <begin position="420"/>
        <end position="532"/>
    </location>
</feature>
<feature type="region of interest" description="Disordered" evidence="1">
    <location>
        <begin position="92"/>
        <end position="120"/>
    </location>
</feature>
<gene>
    <name evidence="3 4" type="primary">LOC107264452</name>
</gene>
<dbReference type="KEGG" id="ccin:107264452"/>
<dbReference type="GeneID" id="107264452"/>
<proteinExistence type="predicted"/>
<accession>A0AAJ7RAW3</accession>
<evidence type="ECO:0000313" key="4">
    <source>
        <dbReference type="RefSeq" id="XP_024937511.1"/>
    </source>
</evidence>
<organism evidence="2 4">
    <name type="scientific">Cephus cinctus</name>
    <name type="common">Wheat stem sawfly</name>
    <dbReference type="NCBI Taxonomy" id="211228"/>
    <lineage>
        <taxon>Eukaryota</taxon>
        <taxon>Metazoa</taxon>
        <taxon>Ecdysozoa</taxon>
        <taxon>Arthropoda</taxon>
        <taxon>Hexapoda</taxon>
        <taxon>Insecta</taxon>
        <taxon>Pterygota</taxon>
        <taxon>Neoptera</taxon>
        <taxon>Endopterygota</taxon>
        <taxon>Hymenoptera</taxon>
        <taxon>Cephoidea</taxon>
        <taxon>Cephidae</taxon>
        <taxon>Cephus</taxon>
    </lineage>
</organism>
<dbReference type="AlphaFoldDB" id="A0AAJ7RAW3"/>
<feature type="compositionally biased region" description="Polar residues" evidence="1">
    <location>
        <begin position="17"/>
        <end position="27"/>
    </location>
</feature>
<feature type="compositionally biased region" description="Basic residues" evidence="1">
    <location>
        <begin position="441"/>
        <end position="458"/>
    </location>
</feature>
<dbReference type="RefSeq" id="XP_024937510.1">
    <property type="nucleotide sequence ID" value="XM_025081742.1"/>
</dbReference>